<reference evidence="2 3" key="1">
    <citation type="journal article" date="2017" name="Genome Biol. Evol.">
        <title>Phytophthora megakarya and P. palmivora, closely related causal agents of cacao black pod rot, underwent increases in genome sizes and gene numbers by different mechanisms.</title>
        <authorList>
            <person name="Ali S.S."/>
            <person name="Shao J."/>
            <person name="Lary D.J."/>
            <person name="Kronmiller B."/>
            <person name="Shen D."/>
            <person name="Strem M.D."/>
            <person name="Amoako-Attah I."/>
            <person name="Akrofi A.Y."/>
            <person name="Begoude B.A."/>
            <person name="Ten Hoopen G.M."/>
            <person name="Coulibaly K."/>
            <person name="Kebe B.I."/>
            <person name="Melnick R.L."/>
            <person name="Guiltinan M.J."/>
            <person name="Tyler B.M."/>
            <person name="Meinhardt L.W."/>
            <person name="Bailey B.A."/>
        </authorList>
    </citation>
    <scope>NUCLEOTIDE SEQUENCE [LARGE SCALE GENOMIC DNA]</scope>
    <source>
        <strain evidence="3">sbr112.9</strain>
    </source>
</reference>
<keyword evidence="3" id="KW-1185">Reference proteome</keyword>
<evidence type="ECO:0000313" key="2">
    <source>
        <dbReference type="EMBL" id="POM60029.1"/>
    </source>
</evidence>
<name>A0A2P4X3A5_9STRA</name>
<dbReference type="Proteomes" id="UP000237271">
    <property type="component" value="Unassembled WGS sequence"/>
</dbReference>
<dbReference type="CDD" id="cd09272">
    <property type="entry name" value="RNase_HI_RT_Ty1"/>
    <property type="match status" value="1"/>
</dbReference>
<dbReference type="AlphaFoldDB" id="A0A2P4X3A5"/>
<accession>A0A2P4X3A5</accession>
<evidence type="ECO:0000256" key="1">
    <source>
        <dbReference type="SAM" id="MobiDB-lite"/>
    </source>
</evidence>
<comment type="caution">
    <text evidence="2">The sequence shown here is derived from an EMBL/GenBank/DDBJ whole genome shotgun (WGS) entry which is preliminary data.</text>
</comment>
<feature type="region of interest" description="Disordered" evidence="1">
    <location>
        <begin position="92"/>
        <end position="121"/>
    </location>
</feature>
<evidence type="ECO:0000313" key="3">
    <source>
        <dbReference type="Proteomes" id="UP000237271"/>
    </source>
</evidence>
<feature type="compositionally biased region" description="Polar residues" evidence="1">
    <location>
        <begin position="96"/>
        <end position="114"/>
    </location>
</feature>
<sequence length="121" mass="14027">MGVDSQAAIALATHPTFRRKTRHIELRLHYVREMVQLKGVEIWKVNGDVNPADMLTKAMGFNRFDKMKQLLGMQPKIHQTQREVKRDIYHQERKQQSGLNEVKNQFRGQANSADSVVEVEV</sequence>
<gene>
    <name evidence="2" type="ORF">PHPALM_31162</name>
</gene>
<dbReference type="OrthoDB" id="114564at2759"/>
<protein>
    <submittedName>
        <fullName evidence="2">Uncharacterized protein</fullName>
    </submittedName>
</protein>
<organism evidence="2 3">
    <name type="scientific">Phytophthora palmivora</name>
    <dbReference type="NCBI Taxonomy" id="4796"/>
    <lineage>
        <taxon>Eukaryota</taxon>
        <taxon>Sar</taxon>
        <taxon>Stramenopiles</taxon>
        <taxon>Oomycota</taxon>
        <taxon>Peronosporomycetes</taxon>
        <taxon>Peronosporales</taxon>
        <taxon>Peronosporaceae</taxon>
        <taxon>Phytophthora</taxon>
    </lineage>
</organism>
<proteinExistence type="predicted"/>
<dbReference type="EMBL" id="NCKW01016954">
    <property type="protein sequence ID" value="POM60029.1"/>
    <property type="molecule type" value="Genomic_DNA"/>
</dbReference>